<dbReference type="EC" id="3.1.3.9" evidence="10"/>
<evidence type="ECO:0000256" key="6">
    <source>
        <dbReference type="ARBA" id="ARBA00022801"/>
    </source>
</evidence>
<dbReference type="GO" id="GO:0051156">
    <property type="term" value="P:glucose 6-phosphate metabolic process"/>
    <property type="evidence" value="ECO:0007669"/>
    <property type="project" value="TreeGrafter"/>
</dbReference>
<comment type="subcellular location">
    <subcellularLocation>
        <location evidence="1">Endoplasmic reticulum membrane</location>
        <topology evidence="1">Multi-pass membrane protein</topology>
    </subcellularLocation>
</comment>
<dbReference type="SMART" id="SM00014">
    <property type="entry name" value="acidPPc"/>
    <property type="match status" value="1"/>
</dbReference>
<dbReference type="InParanoid" id="A0A3Q3KXV5"/>
<evidence type="ECO:0000256" key="8">
    <source>
        <dbReference type="ARBA" id="ARBA00022989"/>
    </source>
</evidence>
<evidence type="ECO:0000256" key="3">
    <source>
        <dbReference type="ARBA" id="ARBA00009266"/>
    </source>
</evidence>
<dbReference type="RefSeq" id="XP_026170498.1">
    <property type="nucleotide sequence ID" value="XM_026314713.2"/>
</dbReference>
<evidence type="ECO:0000256" key="10">
    <source>
        <dbReference type="PIRNR" id="PIRNR000905"/>
    </source>
</evidence>
<protein>
    <recommendedName>
        <fullName evidence="10">Glucose-6-phosphatase</fullName>
        <ecNumber evidence="10">3.1.3.9</ecNumber>
    </recommendedName>
</protein>
<evidence type="ECO:0000256" key="7">
    <source>
        <dbReference type="ARBA" id="ARBA00022824"/>
    </source>
</evidence>
<feature type="binding site" evidence="12">
    <location>
        <position position="161"/>
    </location>
    <ligand>
        <name>substrate</name>
    </ligand>
</feature>
<evidence type="ECO:0000259" key="14">
    <source>
        <dbReference type="SMART" id="SM00014"/>
    </source>
</evidence>
<feature type="active site" description="Nucleophile" evidence="11">
    <location>
        <position position="167"/>
    </location>
</feature>
<feature type="active site" description="Proton donor" evidence="11">
    <location>
        <position position="114"/>
    </location>
</feature>
<dbReference type="InterPro" id="IPR016275">
    <property type="entry name" value="Glucose-6-phosphatase"/>
</dbReference>
<reference evidence="15" key="2">
    <citation type="submission" date="2025-09" db="UniProtKB">
        <authorList>
            <consortium name="Ensembl"/>
        </authorList>
    </citation>
    <scope>IDENTIFICATION</scope>
</reference>
<proteinExistence type="inferred from homology"/>
<feature type="transmembrane region" description="Helical" evidence="13">
    <location>
        <begin position="115"/>
        <end position="135"/>
    </location>
</feature>
<dbReference type="FunCoup" id="A0A3Q3KXV5">
    <property type="interactions" value="300"/>
</dbReference>
<dbReference type="CTD" id="92579"/>
<feature type="binding site" evidence="12">
    <location>
        <position position="79"/>
    </location>
    <ligand>
        <name>substrate</name>
    </ligand>
</feature>
<dbReference type="GO" id="GO:0005789">
    <property type="term" value="C:endoplasmic reticulum membrane"/>
    <property type="evidence" value="ECO:0007669"/>
    <property type="project" value="UniProtKB-SubCell"/>
</dbReference>
<dbReference type="FunFam" id="1.20.144.10:FF:000018">
    <property type="entry name" value="Glucose-6-phosphatase"/>
    <property type="match status" value="1"/>
</dbReference>
<feature type="transmembrane region" description="Helical" evidence="13">
    <location>
        <begin position="305"/>
        <end position="329"/>
    </location>
</feature>
<feature type="domain" description="Phosphatidic acid phosphatase type 2/haloperoxidase" evidence="14">
    <location>
        <begin position="53"/>
        <end position="187"/>
    </location>
</feature>
<reference evidence="15" key="1">
    <citation type="submission" date="2025-08" db="UniProtKB">
        <authorList>
            <consortium name="Ensembl"/>
        </authorList>
    </citation>
    <scope>IDENTIFICATION</scope>
</reference>
<keyword evidence="9 10" id="KW-0472">Membrane</keyword>
<comment type="pathway">
    <text evidence="2 10">Carbohydrate biosynthesis; gluconeogenesis.</text>
</comment>
<dbReference type="GO" id="GO:0006094">
    <property type="term" value="P:gluconeogenesis"/>
    <property type="evidence" value="ECO:0007669"/>
    <property type="project" value="UniProtKB-UniRule"/>
</dbReference>
<dbReference type="PANTHER" id="PTHR12591:SF2">
    <property type="entry name" value="GLUCOSE-6-PHOSPHATASE 3"/>
    <property type="match status" value="1"/>
</dbReference>
<keyword evidence="7 10" id="KW-0256">Endoplasmic reticulum</keyword>
<dbReference type="GeneID" id="113135077"/>
<feature type="transmembrane region" description="Helical" evidence="13">
    <location>
        <begin position="147"/>
        <end position="166"/>
    </location>
</feature>
<dbReference type="InterPro" id="IPR000326">
    <property type="entry name" value="PAP2/HPO"/>
</dbReference>
<keyword evidence="6 10" id="KW-0378">Hydrolase</keyword>
<dbReference type="UniPathway" id="UPA00138"/>
<dbReference type="GO" id="GO:0004346">
    <property type="term" value="F:glucose-6-phosphatase activity"/>
    <property type="evidence" value="ECO:0007669"/>
    <property type="project" value="UniProtKB-EC"/>
</dbReference>
<dbReference type="Gene3D" id="1.20.144.10">
    <property type="entry name" value="Phosphatidic acid phosphatase type 2/haloperoxidase"/>
    <property type="match status" value="1"/>
</dbReference>
<evidence type="ECO:0000313" key="15">
    <source>
        <dbReference type="Ensembl" id="ENSMAMP00000006333.1"/>
    </source>
</evidence>
<accession>A0A3Q3KXV5</accession>
<evidence type="ECO:0000313" key="16">
    <source>
        <dbReference type="Proteomes" id="UP000261640"/>
    </source>
</evidence>
<feature type="transmembrane region" description="Helical" evidence="13">
    <location>
        <begin position="197"/>
        <end position="217"/>
    </location>
</feature>
<sequence length="339" mass="37893">MEAVYTQGIWMAESLQERTRSQERLWLVVTHIGDPKAAFLLVFPFTYFISKRTGVAVLWVAAISEWLNLVFKWILFGERPFWWIGESHLFVSQQPKVHQFSSTCETGPGSPSGHAMVTGAVLWVVVSSLGSFLYSRTHSVVLSAVPYLLYVVTLVAVGISRVFILAHFPHQVIAGSITGFFLGVVLNHRVPEGRPLLFFFSISIGLMLSALMVHGGLQQLGIDPSWSIALAKKWCSRAEWIRLDTAPFSSLFRDCGALLGLGLAQYWKAGGWSLPWAPRALSLAISSMGLYHVHRLPLPVQSQGLFYVLFMVKFIMVPQIVMVLVPGLVHLFTHKKKKE</sequence>
<feature type="transmembrane region" description="Helical" evidence="13">
    <location>
        <begin position="172"/>
        <end position="190"/>
    </location>
</feature>
<keyword evidence="16" id="KW-1185">Reference proteome</keyword>
<dbReference type="STRING" id="205130.ENSMAMP00000006333"/>
<dbReference type="AlphaFoldDB" id="A0A3Q3KXV5"/>
<dbReference type="Ensembl" id="ENSMAMT00000006509.2">
    <property type="protein sequence ID" value="ENSMAMP00000006333.1"/>
    <property type="gene ID" value="ENSMAMG00000004299.2"/>
</dbReference>
<evidence type="ECO:0000256" key="11">
    <source>
        <dbReference type="PIRSR" id="PIRSR000905-1"/>
    </source>
</evidence>
<name>A0A3Q3KXV5_9TELE</name>
<dbReference type="OrthoDB" id="6416209at2759"/>
<dbReference type="InterPro" id="IPR036938">
    <property type="entry name" value="PAP2/HPO_sf"/>
</dbReference>
<evidence type="ECO:0000256" key="12">
    <source>
        <dbReference type="PIRSR" id="PIRSR000905-2"/>
    </source>
</evidence>
<evidence type="ECO:0000256" key="2">
    <source>
        <dbReference type="ARBA" id="ARBA00004742"/>
    </source>
</evidence>
<keyword evidence="4 10" id="KW-0312">Gluconeogenesis</keyword>
<evidence type="ECO:0000256" key="13">
    <source>
        <dbReference type="SAM" id="Phobius"/>
    </source>
</evidence>
<keyword evidence="8 13" id="KW-1133">Transmembrane helix</keyword>
<evidence type="ECO:0000256" key="1">
    <source>
        <dbReference type="ARBA" id="ARBA00004477"/>
    </source>
</evidence>
<organism evidence="15 16">
    <name type="scientific">Mastacembelus armatus</name>
    <name type="common">zig-zag eel</name>
    <dbReference type="NCBI Taxonomy" id="205130"/>
    <lineage>
        <taxon>Eukaryota</taxon>
        <taxon>Metazoa</taxon>
        <taxon>Chordata</taxon>
        <taxon>Craniata</taxon>
        <taxon>Vertebrata</taxon>
        <taxon>Euteleostomi</taxon>
        <taxon>Actinopterygii</taxon>
        <taxon>Neopterygii</taxon>
        <taxon>Teleostei</taxon>
        <taxon>Neoteleostei</taxon>
        <taxon>Acanthomorphata</taxon>
        <taxon>Anabantaria</taxon>
        <taxon>Synbranchiformes</taxon>
        <taxon>Mastacembelidae</taxon>
        <taxon>Mastacembelus</taxon>
    </lineage>
</organism>
<comment type="similarity">
    <text evidence="3 10">Belongs to the glucose-6-phosphatase family.</text>
</comment>
<evidence type="ECO:0000256" key="9">
    <source>
        <dbReference type="ARBA" id="ARBA00023136"/>
    </source>
</evidence>
<feature type="transmembrane region" description="Helical" evidence="13">
    <location>
        <begin position="56"/>
        <end position="76"/>
    </location>
</feature>
<dbReference type="Proteomes" id="UP000261640">
    <property type="component" value="Unplaced"/>
</dbReference>
<evidence type="ECO:0000256" key="4">
    <source>
        <dbReference type="ARBA" id="ARBA00022432"/>
    </source>
</evidence>
<dbReference type="PANTHER" id="PTHR12591">
    <property type="entry name" value="GLUCOSE-6-PHOSPHATASE"/>
    <property type="match status" value="1"/>
</dbReference>
<dbReference type="PIRSF" id="PIRSF000905">
    <property type="entry name" value="Glucose-6-phosphatase"/>
    <property type="match status" value="1"/>
</dbReference>
<keyword evidence="5 13" id="KW-0812">Transmembrane</keyword>
<dbReference type="SUPFAM" id="SSF48317">
    <property type="entry name" value="Acid phosphatase/Vanadium-dependent haloperoxidase"/>
    <property type="match status" value="1"/>
</dbReference>
<dbReference type="Pfam" id="PF01569">
    <property type="entry name" value="PAP2"/>
    <property type="match status" value="1"/>
</dbReference>
<evidence type="ECO:0000256" key="5">
    <source>
        <dbReference type="ARBA" id="ARBA00022692"/>
    </source>
</evidence>
<dbReference type="GeneTree" id="ENSGT00950000183150"/>